<dbReference type="AlphaFoldDB" id="A0A1H3VN27"/>
<evidence type="ECO:0000256" key="1">
    <source>
        <dbReference type="ARBA" id="ARBA00023125"/>
    </source>
</evidence>
<evidence type="ECO:0000256" key="2">
    <source>
        <dbReference type="PROSITE-ProRule" id="PRU00252"/>
    </source>
</evidence>
<protein>
    <submittedName>
        <fullName evidence="3">Single-strand binding protein family protein</fullName>
    </submittedName>
</protein>
<reference evidence="4" key="1">
    <citation type="submission" date="2016-10" db="EMBL/GenBank/DDBJ databases">
        <authorList>
            <person name="Varghese N."/>
            <person name="Submissions S."/>
        </authorList>
    </citation>
    <scope>NUCLEOTIDE SEQUENCE [LARGE SCALE GENOMIC DNA]</scope>
    <source>
        <strain evidence="4">DSM 25157</strain>
    </source>
</reference>
<organism evidence="3 4">
    <name type="scientific">Acidovorax soli</name>
    <dbReference type="NCBI Taxonomy" id="592050"/>
    <lineage>
        <taxon>Bacteria</taxon>
        <taxon>Pseudomonadati</taxon>
        <taxon>Pseudomonadota</taxon>
        <taxon>Betaproteobacteria</taxon>
        <taxon>Burkholderiales</taxon>
        <taxon>Comamonadaceae</taxon>
        <taxon>Acidovorax</taxon>
    </lineage>
</organism>
<evidence type="ECO:0000313" key="4">
    <source>
        <dbReference type="Proteomes" id="UP000199002"/>
    </source>
</evidence>
<dbReference type="GeneID" id="34234532"/>
<evidence type="ECO:0000313" key="3">
    <source>
        <dbReference type="EMBL" id="SDZ76207.1"/>
    </source>
</evidence>
<dbReference type="SUPFAM" id="SSF50249">
    <property type="entry name" value="Nucleic acid-binding proteins"/>
    <property type="match status" value="1"/>
</dbReference>
<accession>A0A1H3VN27</accession>
<dbReference type="GO" id="GO:0003697">
    <property type="term" value="F:single-stranded DNA binding"/>
    <property type="evidence" value="ECO:0007669"/>
    <property type="project" value="InterPro"/>
</dbReference>
<dbReference type="Proteomes" id="UP000199002">
    <property type="component" value="Unassembled WGS sequence"/>
</dbReference>
<dbReference type="STRING" id="592050.SAMN05421875_101276"/>
<proteinExistence type="predicted"/>
<keyword evidence="1 2" id="KW-0238">DNA-binding</keyword>
<dbReference type="Gene3D" id="2.40.50.140">
    <property type="entry name" value="Nucleic acid-binding proteins"/>
    <property type="match status" value="1"/>
</dbReference>
<dbReference type="InterPro" id="IPR000424">
    <property type="entry name" value="Primosome_PriB/ssb"/>
</dbReference>
<gene>
    <name evidence="3" type="ORF">SAMN05421875_101276</name>
</gene>
<dbReference type="RefSeq" id="WP_092696650.1">
    <property type="nucleotide sequence ID" value="NZ_CAXIQL010000088.1"/>
</dbReference>
<dbReference type="InterPro" id="IPR012340">
    <property type="entry name" value="NA-bd_OB-fold"/>
</dbReference>
<dbReference type="EMBL" id="FNQJ01000001">
    <property type="protein sequence ID" value="SDZ76207.1"/>
    <property type="molecule type" value="Genomic_DNA"/>
</dbReference>
<dbReference type="PROSITE" id="PS50935">
    <property type="entry name" value="SSB"/>
    <property type="match status" value="1"/>
</dbReference>
<keyword evidence="4" id="KW-1185">Reference proteome</keyword>
<name>A0A1H3VN27_9BURK</name>
<sequence length="105" mass="10697">MISGLVAGKLFGSVELRTDKAGKPFAVAKVLATSGEGETLIVNVIGFEPALCAALQALGEGEPVALAGGLTPRVWTDKQGNTRPALDMVAHRVLTAGDAGDGRRA</sequence>